<comment type="subcellular location">
    <subcellularLocation>
        <location evidence="1">Cell membrane</location>
    </subcellularLocation>
</comment>
<proteinExistence type="predicted"/>
<dbReference type="GO" id="GO:0005886">
    <property type="term" value="C:plasma membrane"/>
    <property type="evidence" value="ECO:0007669"/>
    <property type="project" value="UniProtKB-SubCell"/>
</dbReference>
<evidence type="ECO:0000256" key="1">
    <source>
        <dbReference type="ARBA" id="ARBA00004236"/>
    </source>
</evidence>
<feature type="domain" description="Pycsar effector protein" evidence="9">
    <location>
        <begin position="22"/>
        <end position="150"/>
    </location>
</feature>
<name>A0A919KFL6_9ACTN</name>
<dbReference type="Proteomes" id="UP000619355">
    <property type="component" value="Unassembled WGS sequence"/>
</dbReference>
<keyword evidence="4" id="KW-0547">Nucleotide-binding</keyword>
<dbReference type="Pfam" id="PF18967">
    <property type="entry name" value="PycTM"/>
    <property type="match status" value="1"/>
</dbReference>
<keyword evidence="11" id="KW-1185">Reference proteome</keyword>
<reference evidence="11" key="1">
    <citation type="journal article" date="2019" name="Int. J. Syst. Evol. Microbiol.">
        <title>The Global Catalogue of Microorganisms (GCM) 10K type strain sequencing project: providing services to taxonomists for standard genome sequencing and annotation.</title>
        <authorList>
            <consortium name="The Broad Institute Genomics Platform"/>
            <consortium name="The Broad Institute Genome Sequencing Center for Infectious Disease"/>
            <person name="Wu L."/>
            <person name="Ma J."/>
        </authorList>
    </citation>
    <scope>NUCLEOTIDE SEQUENCE [LARGE SCALE GENOMIC DNA]</scope>
    <source>
        <strain evidence="11">JCM 4253</strain>
    </source>
</reference>
<accession>A0A919KFL6</accession>
<keyword evidence="2" id="KW-1003">Cell membrane</keyword>
<evidence type="ECO:0000313" key="11">
    <source>
        <dbReference type="Proteomes" id="UP000619355"/>
    </source>
</evidence>
<evidence type="ECO:0000313" key="10">
    <source>
        <dbReference type="EMBL" id="GHG72544.1"/>
    </source>
</evidence>
<keyword evidence="5 8" id="KW-1133">Transmembrane helix</keyword>
<keyword evidence="7 8" id="KW-0472">Membrane</keyword>
<dbReference type="EMBL" id="BNBF01000031">
    <property type="protein sequence ID" value="GHG72544.1"/>
    <property type="molecule type" value="Genomic_DNA"/>
</dbReference>
<protein>
    <recommendedName>
        <fullName evidence="9">Pycsar effector protein domain-containing protein</fullName>
    </recommendedName>
</protein>
<feature type="transmembrane region" description="Helical" evidence="8">
    <location>
        <begin position="60"/>
        <end position="80"/>
    </location>
</feature>
<evidence type="ECO:0000256" key="5">
    <source>
        <dbReference type="ARBA" id="ARBA00022989"/>
    </source>
</evidence>
<dbReference type="AlphaFoldDB" id="A0A919KFL6"/>
<evidence type="ECO:0000256" key="3">
    <source>
        <dbReference type="ARBA" id="ARBA00022692"/>
    </source>
</evidence>
<comment type="caution">
    <text evidence="10">The sequence shown here is derived from an EMBL/GenBank/DDBJ whole genome shotgun (WGS) entry which is preliminary data.</text>
</comment>
<evidence type="ECO:0000256" key="7">
    <source>
        <dbReference type="ARBA" id="ARBA00023136"/>
    </source>
</evidence>
<feature type="transmembrane region" description="Helical" evidence="8">
    <location>
        <begin position="132"/>
        <end position="153"/>
    </location>
</feature>
<evidence type="ECO:0000256" key="8">
    <source>
        <dbReference type="SAM" id="Phobius"/>
    </source>
</evidence>
<gene>
    <name evidence="10" type="ORF">GCM10018980_68410</name>
</gene>
<evidence type="ECO:0000256" key="4">
    <source>
        <dbReference type="ARBA" id="ARBA00022741"/>
    </source>
</evidence>
<evidence type="ECO:0000256" key="6">
    <source>
        <dbReference type="ARBA" id="ARBA00023118"/>
    </source>
</evidence>
<keyword evidence="6" id="KW-0051">Antiviral defense</keyword>
<feature type="transmembrane region" description="Helical" evidence="8">
    <location>
        <begin position="31"/>
        <end position="48"/>
    </location>
</feature>
<sequence>MSQQPPDHTERNLSMADSMLGKELVRHDTKASLLIAVDGGVLALVAAITHSEDLDWNVRLSGILGLIALAASILILLLSIRPSLGGHAGEGWELWSELDRDNLMVHMRTDRTPERVLFLSRIVRRKFPQLRLAVDFLIAGLLLLAVATFIAAVEG</sequence>
<dbReference type="GO" id="GO:0000166">
    <property type="term" value="F:nucleotide binding"/>
    <property type="evidence" value="ECO:0007669"/>
    <property type="project" value="UniProtKB-KW"/>
</dbReference>
<dbReference type="InterPro" id="IPR043760">
    <property type="entry name" value="PycTM_dom"/>
</dbReference>
<dbReference type="GO" id="GO:0051607">
    <property type="term" value="P:defense response to virus"/>
    <property type="evidence" value="ECO:0007669"/>
    <property type="project" value="UniProtKB-KW"/>
</dbReference>
<keyword evidence="3 8" id="KW-0812">Transmembrane</keyword>
<organism evidence="10 11">
    <name type="scientific">Streptomyces capoamus</name>
    <dbReference type="NCBI Taxonomy" id="68183"/>
    <lineage>
        <taxon>Bacteria</taxon>
        <taxon>Bacillati</taxon>
        <taxon>Actinomycetota</taxon>
        <taxon>Actinomycetes</taxon>
        <taxon>Kitasatosporales</taxon>
        <taxon>Streptomycetaceae</taxon>
        <taxon>Streptomyces</taxon>
    </lineage>
</organism>
<evidence type="ECO:0000256" key="2">
    <source>
        <dbReference type="ARBA" id="ARBA00022475"/>
    </source>
</evidence>
<evidence type="ECO:0000259" key="9">
    <source>
        <dbReference type="Pfam" id="PF18967"/>
    </source>
</evidence>